<dbReference type="PROSITE" id="PS51273">
    <property type="entry name" value="GATASE_TYPE_1"/>
    <property type="match status" value="1"/>
</dbReference>
<dbReference type="EMBL" id="AZHD01000004">
    <property type="protein sequence ID" value="OAA64734.1"/>
    <property type="molecule type" value="Genomic_DNA"/>
</dbReference>
<gene>
    <name evidence="2" type="ORF">SPI_03381</name>
</gene>
<dbReference type="Gene3D" id="3.40.50.880">
    <property type="match status" value="1"/>
</dbReference>
<evidence type="ECO:0000313" key="3">
    <source>
        <dbReference type="Proteomes" id="UP000076874"/>
    </source>
</evidence>
<dbReference type="CDD" id="cd01741">
    <property type="entry name" value="GATase1_1"/>
    <property type="match status" value="1"/>
</dbReference>
<dbReference type="Pfam" id="PF00117">
    <property type="entry name" value="GATase"/>
    <property type="match status" value="1"/>
</dbReference>
<keyword evidence="3" id="KW-1185">Reference proteome</keyword>
<dbReference type="GO" id="GO:0005829">
    <property type="term" value="C:cytosol"/>
    <property type="evidence" value="ECO:0007669"/>
    <property type="project" value="TreeGrafter"/>
</dbReference>
<keyword evidence="2" id="KW-0808">Transferase</keyword>
<dbReference type="InterPro" id="IPR029062">
    <property type="entry name" value="Class_I_gatase-like"/>
</dbReference>
<dbReference type="GO" id="GO:0016740">
    <property type="term" value="F:transferase activity"/>
    <property type="evidence" value="ECO:0007669"/>
    <property type="project" value="UniProtKB-KW"/>
</dbReference>
<dbReference type="STRING" id="1081102.A0A167XAP8"/>
<comment type="caution">
    <text evidence="2">The sequence shown here is derived from an EMBL/GenBank/DDBJ whole genome shotgun (WGS) entry which is preliminary data.</text>
</comment>
<dbReference type="InterPro" id="IPR017926">
    <property type="entry name" value="GATASE"/>
</dbReference>
<dbReference type="OrthoDB" id="92161at2759"/>
<dbReference type="InterPro" id="IPR044992">
    <property type="entry name" value="ChyE-like"/>
</dbReference>
<keyword evidence="2" id="KW-0315">Glutamine amidotransferase</keyword>
<organism evidence="2 3">
    <name type="scientific">Niveomyces insectorum RCEF 264</name>
    <dbReference type="NCBI Taxonomy" id="1081102"/>
    <lineage>
        <taxon>Eukaryota</taxon>
        <taxon>Fungi</taxon>
        <taxon>Dikarya</taxon>
        <taxon>Ascomycota</taxon>
        <taxon>Pezizomycotina</taxon>
        <taxon>Sordariomycetes</taxon>
        <taxon>Hypocreomycetidae</taxon>
        <taxon>Hypocreales</taxon>
        <taxon>Cordycipitaceae</taxon>
        <taxon>Niveomyces</taxon>
    </lineage>
</organism>
<dbReference type="PANTHER" id="PTHR42695">
    <property type="entry name" value="GLUTAMINE AMIDOTRANSFERASE YLR126C-RELATED"/>
    <property type="match status" value="1"/>
</dbReference>
<dbReference type="AlphaFoldDB" id="A0A167XAP8"/>
<sequence>MKRPVRIAVLECDTPIDSIRTQYGSYGNIVKQLMQIGLQSLPDADATIEPIFTSWDVVDARCYPPPEDIDALVLSGSKYNSFDDSEWILQLLDFVRTFHETARKPIVGICFGHQIVARALGGRVQRSPGGWEIAVHTVGLSDRGKKLFGRDSLQLHQMHRDAVLSLPDGLENLASSPACGIQGLYLDKRILTLQAHPEFDEFIMMSLLEARHDLGIFDDVVFNEAVPRAAARHDGSYVSSVIWKFLLDAQMKE</sequence>
<evidence type="ECO:0000259" key="1">
    <source>
        <dbReference type="Pfam" id="PF00117"/>
    </source>
</evidence>
<protein>
    <submittedName>
        <fullName evidence="2">Glutamine amidotransferase type 1</fullName>
    </submittedName>
</protein>
<dbReference type="GO" id="GO:0005634">
    <property type="term" value="C:nucleus"/>
    <property type="evidence" value="ECO:0007669"/>
    <property type="project" value="TreeGrafter"/>
</dbReference>
<feature type="domain" description="Glutamine amidotransferase" evidence="1">
    <location>
        <begin position="44"/>
        <end position="199"/>
    </location>
</feature>
<reference evidence="2 3" key="1">
    <citation type="journal article" date="2016" name="Genome Biol. Evol.">
        <title>Divergent and convergent evolution of fungal pathogenicity.</title>
        <authorList>
            <person name="Shang Y."/>
            <person name="Xiao G."/>
            <person name="Zheng P."/>
            <person name="Cen K."/>
            <person name="Zhan S."/>
            <person name="Wang C."/>
        </authorList>
    </citation>
    <scope>NUCLEOTIDE SEQUENCE [LARGE SCALE GENOMIC DNA]</scope>
    <source>
        <strain evidence="2 3">RCEF 264</strain>
    </source>
</reference>
<dbReference type="Proteomes" id="UP000076874">
    <property type="component" value="Unassembled WGS sequence"/>
</dbReference>
<proteinExistence type="predicted"/>
<dbReference type="SUPFAM" id="SSF52317">
    <property type="entry name" value="Class I glutamine amidotransferase-like"/>
    <property type="match status" value="1"/>
</dbReference>
<accession>A0A167XAP8</accession>
<dbReference type="PANTHER" id="PTHR42695:SF5">
    <property type="entry name" value="GLUTAMINE AMIDOTRANSFERASE YLR126C-RELATED"/>
    <property type="match status" value="1"/>
</dbReference>
<name>A0A167XAP8_9HYPO</name>
<evidence type="ECO:0000313" key="2">
    <source>
        <dbReference type="EMBL" id="OAA64734.1"/>
    </source>
</evidence>